<evidence type="ECO:0000313" key="2">
    <source>
        <dbReference type="Proteomes" id="UP000050668"/>
    </source>
</evidence>
<keyword evidence="2" id="KW-1185">Reference proteome</keyword>
<accession>A0ABR5K4M4</accession>
<gene>
    <name evidence="1" type="ORF">AEA09_12765</name>
</gene>
<evidence type="ECO:0008006" key="3">
    <source>
        <dbReference type="Google" id="ProtNLM"/>
    </source>
</evidence>
<proteinExistence type="predicted"/>
<dbReference type="Proteomes" id="UP000050668">
    <property type="component" value="Unassembled WGS sequence"/>
</dbReference>
<evidence type="ECO:0000313" key="1">
    <source>
        <dbReference type="EMBL" id="KOS69853.1"/>
    </source>
</evidence>
<dbReference type="InterPro" id="IPR020108">
    <property type="entry name" value="Spore_coat_CotD"/>
</dbReference>
<dbReference type="Pfam" id="PF11122">
    <property type="entry name" value="Spore-coat_CotD"/>
    <property type="match status" value="1"/>
</dbReference>
<organism evidence="1 2">
    <name type="scientific">Lysinibacillus contaminans</name>
    <dbReference type="NCBI Taxonomy" id="1293441"/>
    <lineage>
        <taxon>Bacteria</taxon>
        <taxon>Bacillati</taxon>
        <taxon>Bacillota</taxon>
        <taxon>Bacilli</taxon>
        <taxon>Bacillales</taxon>
        <taxon>Bacillaceae</taxon>
        <taxon>Lysinibacillus</taxon>
    </lineage>
</organism>
<protein>
    <recommendedName>
        <fullName evidence="3">Spore coat protein</fullName>
    </recommendedName>
</protein>
<comment type="caution">
    <text evidence="1">The sequence shown here is derived from an EMBL/GenBank/DDBJ whole genome shotgun (WGS) entry which is preliminary data.</text>
</comment>
<name>A0ABR5K4M4_9BACI</name>
<reference evidence="2" key="1">
    <citation type="submission" date="2015-07" db="EMBL/GenBank/DDBJ databases">
        <title>Fjat-14205 dsm 2895.</title>
        <authorList>
            <person name="Liu B."/>
            <person name="Wang J."/>
            <person name="Zhu Y."/>
            <person name="Liu G."/>
            <person name="Chen Q."/>
            <person name="Chen Z."/>
            <person name="Lan J."/>
            <person name="Che J."/>
            <person name="Ge C."/>
            <person name="Shi H."/>
            <person name="Pan Z."/>
            <person name="Liu X."/>
        </authorList>
    </citation>
    <scope>NUCLEOTIDE SEQUENCE [LARGE SCALE GENOMIC DNA]</scope>
    <source>
        <strain evidence="2">DSM 25560</strain>
    </source>
</reference>
<dbReference type="EMBL" id="LGRV01000003">
    <property type="protein sequence ID" value="KOS69853.1"/>
    <property type="molecule type" value="Genomic_DNA"/>
</dbReference>
<sequence>MPTQFDPAQFDPTQQFVRTNIMHTVVPHVHPSHITTVNKHIIDHQHHFPVTESVVNECCEKNTMCGTPYNHHCGPQPRW</sequence>